<dbReference type="Gene3D" id="2.60.410.10">
    <property type="entry name" value="D-Ala-D-Ala carboxypeptidase, C-terminal domain"/>
    <property type="match status" value="1"/>
</dbReference>
<keyword evidence="17" id="KW-1185">Reference proteome</keyword>
<gene>
    <name evidence="16" type="ORF">ACFO0A_08920</name>
</gene>
<dbReference type="EC" id="3.4.16.4" evidence="4"/>
<evidence type="ECO:0000259" key="15">
    <source>
        <dbReference type="SMART" id="SM00936"/>
    </source>
</evidence>
<dbReference type="SUPFAM" id="SSF69189">
    <property type="entry name" value="Penicillin-binding protein associated domain"/>
    <property type="match status" value="1"/>
</dbReference>
<evidence type="ECO:0000256" key="1">
    <source>
        <dbReference type="ARBA" id="ARBA00003217"/>
    </source>
</evidence>
<organism evidence="16 17">
    <name type="scientific">Novosphingobium tardum</name>
    <dbReference type="NCBI Taxonomy" id="1538021"/>
    <lineage>
        <taxon>Bacteria</taxon>
        <taxon>Pseudomonadati</taxon>
        <taxon>Pseudomonadota</taxon>
        <taxon>Alphaproteobacteria</taxon>
        <taxon>Sphingomonadales</taxon>
        <taxon>Sphingomonadaceae</taxon>
        <taxon>Novosphingobium</taxon>
    </lineage>
</organism>
<dbReference type="PANTHER" id="PTHR21581:SF6">
    <property type="entry name" value="TRAFFICKING PROTEIN PARTICLE COMPLEX SUBUNIT 12"/>
    <property type="match status" value="1"/>
</dbReference>
<keyword evidence="8 16" id="KW-0378">Hydrolase</keyword>
<evidence type="ECO:0000256" key="11">
    <source>
        <dbReference type="ARBA" id="ARBA00023316"/>
    </source>
</evidence>
<evidence type="ECO:0000256" key="3">
    <source>
        <dbReference type="ARBA" id="ARBA00007164"/>
    </source>
</evidence>
<dbReference type="SUPFAM" id="SSF56601">
    <property type="entry name" value="beta-lactamase/transpeptidase-like"/>
    <property type="match status" value="1"/>
</dbReference>
<dbReference type="EMBL" id="JBHSDR010000006">
    <property type="protein sequence ID" value="MFC4295177.1"/>
    <property type="molecule type" value="Genomic_DNA"/>
</dbReference>
<comment type="function">
    <text evidence="1">Removes C-terminal D-alanyl residues from sugar-peptide cell wall precursors.</text>
</comment>
<dbReference type="InterPro" id="IPR015956">
    <property type="entry name" value="Peniciliin-bd_prot_C_sf"/>
</dbReference>
<name>A0ABV8RQI2_9SPHN</name>
<dbReference type="InterPro" id="IPR012907">
    <property type="entry name" value="Peptidase_S11_C"/>
</dbReference>
<protein>
    <recommendedName>
        <fullName evidence="4">serine-type D-Ala-D-Ala carboxypeptidase</fullName>
        <ecNumber evidence="4">3.4.16.4</ecNumber>
    </recommendedName>
</protein>
<keyword evidence="7 14" id="KW-0732">Signal</keyword>
<dbReference type="InterPro" id="IPR012338">
    <property type="entry name" value="Beta-lactam/transpept-like"/>
</dbReference>
<keyword evidence="10" id="KW-0573">Peptidoglycan synthesis</keyword>
<dbReference type="PRINTS" id="PR00725">
    <property type="entry name" value="DADACBPTASE1"/>
</dbReference>
<comment type="caution">
    <text evidence="16">The sequence shown here is derived from an EMBL/GenBank/DDBJ whole genome shotgun (WGS) entry which is preliminary data.</text>
</comment>
<evidence type="ECO:0000256" key="10">
    <source>
        <dbReference type="ARBA" id="ARBA00022984"/>
    </source>
</evidence>
<keyword evidence="11" id="KW-0961">Cell wall biogenesis/degradation</keyword>
<keyword evidence="9" id="KW-0133">Cell shape</keyword>
<comment type="similarity">
    <text evidence="3 13">Belongs to the peptidase S11 family.</text>
</comment>
<comment type="pathway">
    <text evidence="2">Cell wall biogenesis; peptidoglycan biosynthesis.</text>
</comment>
<reference evidence="17" key="1">
    <citation type="journal article" date="2019" name="Int. J. Syst. Evol. Microbiol.">
        <title>The Global Catalogue of Microorganisms (GCM) 10K type strain sequencing project: providing services to taxonomists for standard genome sequencing and annotation.</title>
        <authorList>
            <consortium name="The Broad Institute Genomics Platform"/>
            <consortium name="The Broad Institute Genome Sequencing Center for Infectious Disease"/>
            <person name="Wu L."/>
            <person name="Ma J."/>
        </authorList>
    </citation>
    <scope>NUCLEOTIDE SEQUENCE [LARGE SCALE GENOMIC DNA]</scope>
    <source>
        <strain evidence="17">CGMCC 1.12989</strain>
    </source>
</reference>
<evidence type="ECO:0000256" key="13">
    <source>
        <dbReference type="RuleBase" id="RU004016"/>
    </source>
</evidence>
<comment type="catalytic activity">
    <reaction evidence="12">
        <text>Preferential cleavage: (Ac)2-L-Lys-D-Ala-|-D-Ala. Also transpeptidation of peptidyl-alanyl moieties that are N-acyl substituents of D-alanine.</text>
        <dbReference type="EC" id="3.4.16.4"/>
    </reaction>
</comment>
<dbReference type="SMART" id="SM00936">
    <property type="entry name" value="PBP5_C"/>
    <property type="match status" value="1"/>
</dbReference>
<dbReference type="InterPro" id="IPR037167">
    <property type="entry name" value="Peptidase_S11_C_sf"/>
</dbReference>
<dbReference type="GO" id="GO:0004180">
    <property type="term" value="F:carboxypeptidase activity"/>
    <property type="evidence" value="ECO:0007669"/>
    <property type="project" value="UniProtKB-KW"/>
</dbReference>
<feature type="signal peptide" evidence="14">
    <location>
        <begin position="1"/>
        <end position="23"/>
    </location>
</feature>
<dbReference type="RefSeq" id="WP_379538661.1">
    <property type="nucleotide sequence ID" value="NZ_JBHSDR010000006.1"/>
</dbReference>
<dbReference type="Proteomes" id="UP001595828">
    <property type="component" value="Unassembled WGS sequence"/>
</dbReference>
<feature type="chain" id="PRO_5046752598" description="serine-type D-Ala-D-Ala carboxypeptidase" evidence="14">
    <location>
        <begin position="24"/>
        <end position="392"/>
    </location>
</feature>
<dbReference type="InterPro" id="IPR018044">
    <property type="entry name" value="Peptidase_S11"/>
</dbReference>
<evidence type="ECO:0000256" key="6">
    <source>
        <dbReference type="ARBA" id="ARBA00022670"/>
    </source>
</evidence>
<evidence type="ECO:0000256" key="2">
    <source>
        <dbReference type="ARBA" id="ARBA00004752"/>
    </source>
</evidence>
<keyword evidence="6" id="KW-0645">Protease</keyword>
<sequence>MNGPSRIALGTLGNAGLFLLALAAQPAAAGAQPAQAEQVRAPIALLSDLGSGRVLIARDVHRRFMPASLTKIMTAYVAFELMQEGKLQPGQRFVVSDDAFRKWANVGSTMFLSRGSTPTVDELLGGIMTVSANDGCIVLAEGIDGSTARFVSRMNATARKLGMKDSHFGSPNGWPDQGATYTTAADLATLAAAMMRRHPLLYRHYVGHQSMTYNGITQPNHVPLFGVVVGADGLKTGFTNESGYGLVGSALRNGRRLLVVVAGSDTPRQRKDEARDLLEWGFARWSDASVAPADKVIGSARVQGGAARSVDLVAPQSYFLTVRRGEPLDHTLAIRYSGPLSAPIGKGQPIADLVIRAPGQPPHLFPLVAAVDVPVAGFWARLRDGLLGLIGL</sequence>
<evidence type="ECO:0000256" key="8">
    <source>
        <dbReference type="ARBA" id="ARBA00022801"/>
    </source>
</evidence>
<feature type="domain" description="Peptidase S11 D-Ala-D-Ala carboxypeptidase A C-terminal" evidence="15">
    <location>
        <begin position="285"/>
        <end position="375"/>
    </location>
</feature>
<dbReference type="Pfam" id="PF07943">
    <property type="entry name" value="PBP5_C"/>
    <property type="match status" value="1"/>
</dbReference>
<proteinExistence type="inferred from homology"/>
<evidence type="ECO:0000256" key="12">
    <source>
        <dbReference type="ARBA" id="ARBA00034000"/>
    </source>
</evidence>
<dbReference type="PANTHER" id="PTHR21581">
    <property type="entry name" value="D-ALANYL-D-ALANINE CARBOXYPEPTIDASE"/>
    <property type="match status" value="1"/>
</dbReference>
<evidence type="ECO:0000256" key="9">
    <source>
        <dbReference type="ARBA" id="ARBA00022960"/>
    </source>
</evidence>
<evidence type="ECO:0000256" key="7">
    <source>
        <dbReference type="ARBA" id="ARBA00022729"/>
    </source>
</evidence>
<evidence type="ECO:0000256" key="5">
    <source>
        <dbReference type="ARBA" id="ARBA00022645"/>
    </source>
</evidence>
<accession>A0ABV8RQI2</accession>
<evidence type="ECO:0000313" key="16">
    <source>
        <dbReference type="EMBL" id="MFC4295177.1"/>
    </source>
</evidence>
<dbReference type="Pfam" id="PF00768">
    <property type="entry name" value="Peptidase_S11"/>
    <property type="match status" value="1"/>
</dbReference>
<evidence type="ECO:0000256" key="4">
    <source>
        <dbReference type="ARBA" id="ARBA00012448"/>
    </source>
</evidence>
<evidence type="ECO:0000256" key="14">
    <source>
        <dbReference type="SAM" id="SignalP"/>
    </source>
</evidence>
<keyword evidence="5 16" id="KW-0121">Carboxypeptidase</keyword>
<dbReference type="InterPro" id="IPR001967">
    <property type="entry name" value="Peptidase_S11_N"/>
</dbReference>
<dbReference type="Gene3D" id="3.40.710.10">
    <property type="entry name" value="DD-peptidase/beta-lactamase superfamily"/>
    <property type="match status" value="1"/>
</dbReference>
<evidence type="ECO:0000313" key="17">
    <source>
        <dbReference type="Proteomes" id="UP001595828"/>
    </source>
</evidence>